<dbReference type="EMBL" id="JAPTMU010000001">
    <property type="protein sequence ID" value="KAJ4949130.1"/>
    <property type="molecule type" value="Genomic_DNA"/>
</dbReference>
<feature type="non-terminal residue" evidence="1">
    <location>
        <position position="1"/>
    </location>
</feature>
<keyword evidence="2" id="KW-1185">Reference proteome</keyword>
<dbReference type="AlphaFoldDB" id="A0AAD6FUQ9"/>
<proteinExistence type="predicted"/>
<name>A0AAD6FUQ9_9TELE</name>
<reference evidence="1" key="1">
    <citation type="submission" date="2022-11" db="EMBL/GenBank/DDBJ databases">
        <title>Chromosome-level genome of Pogonophryne albipinna.</title>
        <authorList>
            <person name="Jo E."/>
        </authorList>
    </citation>
    <scope>NUCLEOTIDE SEQUENCE</scope>
    <source>
        <strain evidence="1">SGF0006</strain>
        <tissue evidence="1">Muscle</tissue>
    </source>
</reference>
<sequence>MSHGNVRGQVYVDAEGPLTLGHGKGWRHGDSWLIPSSGRHSDTDTQGLMWPPARWWAFWSTFILPCKAPRWAERARLTVCIRRATALCIWRPSITIKEGGGGGRLEALRSPVPAKVRAGDLLAYFWEAVCGPEILPCPWITASIPDTNNMLPAHEKLLLGERYLLLPGTEETSFLYVNG</sequence>
<evidence type="ECO:0000313" key="2">
    <source>
        <dbReference type="Proteomes" id="UP001219934"/>
    </source>
</evidence>
<accession>A0AAD6FUQ9</accession>
<evidence type="ECO:0000313" key="1">
    <source>
        <dbReference type="EMBL" id="KAJ4949130.1"/>
    </source>
</evidence>
<dbReference type="Proteomes" id="UP001219934">
    <property type="component" value="Unassembled WGS sequence"/>
</dbReference>
<gene>
    <name evidence="1" type="ORF">JOQ06_020648</name>
</gene>
<organism evidence="1 2">
    <name type="scientific">Pogonophryne albipinna</name>
    <dbReference type="NCBI Taxonomy" id="1090488"/>
    <lineage>
        <taxon>Eukaryota</taxon>
        <taxon>Metazoa</taxon>
        <taxon>Chordata</taxon>
        <taxon>Craniata</taxon>
        <taxon>Vertebrata</taxon>
        <taxon>Euteleostomi</taxon>
        <taxon>Actinopterygii</taxon>
        <taxon>Neopterygii</taxon>
        <taxon>Teleostei</taxon>
        <taxon>Neoteleostei</taxon>
        <taxon>Acanthomorphata</taxon>
        <taxon>Eupercaria</taxon>
        <taxon>Perciformes</taxon>
        <taxon>Notothenioidei</taxon>
        <taxon>Pogonophryne</taxon>
    </lineage>
</organism>
<comment type="caution">
    <text evidence="1">The sequence shown here is derived from an EMBL/GenBank/DDBJ whole genome shotgun (WGS) entry which is preliminary data.</text>
</comment>
<protein>
    <submittedName>
        <fullName evidence="1">Uncharacterized protein</fullName>
    </submittedName>
</protein>